<dbReference type="GO" id="GO:0008239">
    <property type="term" value="F:dipeptidyl-peptidase activity"/>
    <property type="evidence" value="ECO:0007669"/>
    <property type="project" value="InterPro"/>
</dbReference>
<reference evidence="2 3" key="1">
    <citation type="journal article" date="2018" name="Syst. Appl. Microbiol.">
        <title>Flavobacterium circumlabens sp. nov. and Flavobacterium cupreum sp. nov., two psychrotrophic species isolated from Antarctic environmental samples.</title>
        <authorList>
            <person name="Kralova S."/>
            <person name="Busse H.J."/>
            <person name="Svec P."/>
            <person name="Maslanova I."/>
            <person name="Stankova E."/>
            <person name="Bartak M."/>
            <person name="Sedlacek I."/>
        </authorList>
    </citation>
    <scope>NUCLEOTIDE SEQUENCE [LARGE SCALE GENOMIC DNA]</scope>
    <source>
        <strain evidence="2 3">CCM 8828</strain>
    </source>
</reference>
<evidence type="ECO:0000313" key="2">
    <source>
        <dbReference type="EMBL" id="TEB41048.1"/>
    </source>
</evidence>
<dbReference type="InterPro" id="IPR013736">
    <property type="entry name" value="Xaa-Pro_dipept_C"/>
</dbReference>
<feature type="non-terminal residue" evidence="2">
    <location>
        <position position="1"/>
    </location>
</feature>
<evidence type="ECO:0000313" key="3">
    <source>
        <dbReference type="Proteomes" id="UP000298340"/>
    </source>
</evidence>
<feature type="domain" description="Xaa-Pro dipeptidyl-peptidase C-terminal" evidence="1">
    <location>
        <begin position="3"/>
        <end position="42"/>
    </location>
</feature>
<feature type="non-terminal residue" evidence="2">
    <location>
        <position position="125"/>
    </location>
</feature>
<accession>A0A4Y7U4N7</accession>
<dbReference type="Proteomes" id="UP000298340">
    <property type="component" value="Unassembled WGS sequence"/>
</dbReference>
<name>A0A4Y7U4N7_9FLAO</name>
<sequence length="125" mass="14597">LDVIGYQVPAGHKIEVSISPTYWPQIWPSKEIANIKLDLEYSQLILPLVNHFEEVQLDYPLSETAQPLEKIIHREGSRTRDVTKRLTTNEWELRDYSDEGLRTLKDSHITYGTENLNIYTIKEDD</sequence>
<dbReference type="SUPFAM" id="SSF49785">
    <property type="entry name" value="Galactose-binding domain-like"/>
    <property type="match status" value="1"/>
</dbReference>
<organism evidence="2 3">
    <name type="scientific">Flavobacterium circumlabens</name>
    <dbReference type="NCBI Taxonomy" id="2133765"/>
    <lineage>
        <taxon>Bacteria</taxon>
        <taxon>Pseudomonadati</taxon>
        <taxon>Bacteroidota</taxon>
        <taxon>Flavobacteriia</taxon>
        <taxon>Flavobacteriales</taxon>
        <taxon>Flavobacteriaceae</taxon>
        <taxon>Flavobacterium</taxon>
    </lineage>
</organism>
<proteinExistence type="predicted"/>
<comment type="caution">
    <text evidence="2">The sequence shown here is derived from an EMBL/GenBank/DDBJ whole genome shotgun (WGS) entry which is preliminary data.</text>
</comment>
<evidence type="ECO:0000259" key="1">
    <source>
        <dbReference type="Pfam" id="PF08530"/>
    </source>
</evidence>
<dbReference type="Gene3D" id="2.60.120.260">
    <property type="entry name" value="Galactose-binding domain-like"/>
    <property type="match status" value="1"/>
</dbReference>
<dbReference type="InterPro" id="IPR008979">
    <property type="entry name" value="Galactose-bd-like_sf"/>
</dbReference>
<dbReference type="Pfam" id="PF08530">
    <property type="entry name" value="PepX_C"/>
    <property type="match status" value="1"/>
</dbReference>
<dbReference type="EMBL" id="QWDN01000622">
    <property type="protein sequence ID" value="TEB41048.1"/>
    <property type="molecule type" value="Genomic_DNA"/>
</dbReference>
<dbReference type="AlphaFoldDB" id="A0A4Y7U4N7"/>
<protein>
    <submittedName>
        <fullName evidence="2">Peptidase S15</fullName>
    </submittedName>
</protein>
<gene>
    <name evidence="2" type="ORF">D0809_27510</name>
</gene>